<organism evidence="2 3">
    <name type="scientific">Celerinatantimonas yamalensis</name>
    <dbReference type="NCBI Taxonomy" id="559956"/>
    <lineage>
        <taxon>Bacteria</taxon>
        <taxon>Pseudomonadati</taxon>
        <taxon>Pseudomonadota</taxon>
        <taxon>Gammaproteobacteria</taxon>
        <taxon>Celerinatantimonadaceae</taxon>
        <taxon>Celerinatantimonas</taxon>
    </lineage>
</organism>
<proteinExistence type="predicted"/>
<dbReference type="Pfam" id="PF13181">
    <property type="entry name" value="TPR_8"/>
    <property type="match status" value="1"/>
</dbReference>
<dbReference type="Gene3D" id="1.25.40.10">
    <property type="entry name" value="Tetratricopeptide repeat domain"/>
    <property type="match status" value="1"/>
</dbReference>
<dbReference type="InterPro" id="IPR011990">
    <property type="entry name" value="TPR-like_helical_dom_sf"/>
</dbReference>
<gene>
    <name evidence="2" type="ORF">ABUE30_03860</name>
</gene>
<feature type="signal peptide" evidence="1">
    <location>
        <begin position="1"/>
        <end position="23"/>
    </location>
</feature>
<evidence type="ECO:0000256" key="1">
    <source>
        <dbReference type="SAM" id="SignalP"/>
    </source>
</evidence>
<keyword evidence="1" id="KW-0732">Signal</keyword>
<dbReference type="EMBL" id="JBEQCT010000001">
    <property type="protein sequence ID" value="MFM2484206.1"/>
    <property type="molecule type" value="Genomic_DNA"/>
</dbReference>
<protein>
    <recommendedName>
        <fullName evidence="4">Tetratricopeptide repeat protein</fullName>
    </recommendedName>
</protein>
<dbReference type="RefSeq" id="WP_408622344.1">
    <property type="nucleotide sequence ID" value="NZ_JBEQCT010000001.1"/>
</dbReference>
<evidence type="ECO:0000313" key="2">
    <source>
        <dbReference type="EMBL" id="MFM2484206.1"/>
    </source>
</evidence>
<accession>A0ABW9G5F2</accession>
<feature type="chain" id="PRO_5045381385" description="Tetratricopeptide repeat protein" evidence="1">
    <location>
        <begin position="24"/>
        <end position="220"/>
    </location>
</feature>
<comment type="caution">
    <text evidence="2">The sequence shown here is derived from an EMBL/GenBank/DDBJ whole genome shotgun (WGS) entry which is preliminary data.</text>
</comment>
<evidence type="ECO:0008006" key="4">
    <source>
        <dbReference type="Google" id="ProtNLM"/>
    </source>
</evidence>
<dbReference type="InterPro" id="IPR019734">
    <property type="entry name" value="TPR_rpt"/>
</dbReference>
<name>A0ABW9G5F2_9GAMM</name>
<sequence>MTRSIFQCAFGATITLLVNHAMADPLLLDIQHQWAHCEYQVSGDKPKQTCLEDTTRHVASIAAQYPERSDIKIWLAISQSSLAGQKGGFSALDLVKHAKKELLQVLSEKPTILDGSAYTTLGSLYYQVPGWPIGFGSDSEAKKYLQKSLEINPNGIDSNYFYADFLRSQGNKKQAVAYFLKAYHAPLRSDRPIADQGRRGQIKAKLAKLGCTQANHCLAN</sequence>
<dbReference type="SUPFAM" id="SSF48452">
    <property type="entry name" value="TPR-like"/>
    <property type="match status" value="1"/>
</dbReference>
<dbReference type="Proteomes" id="UP001629953">
    <property type="component" value="Unassembled WGS sequence"/>
</dbReference>
<keyword evidence="3" id="KW-1185">Reference proteome</keyword>
<reference evidence="2 3" key="1">
    <citation type="journal article" date="2013" name="Int. J. Syst. Evol. Microbiol.">
        <title>Celerinatantimonas yamalensis sp. nov., a cold-adapted diazotrophic bacterium from a cold permafrost brine.</title>
        <authorList>
            <person name="Shcherbakova V."/>
            <person name="Chuvilskaya N."/>
            <person name="Rivkina E."/>
            <person name="Demidov N."/>
            <person name="Uchaeva V."/>
            <person name="Suetin S."/>
            <person name="Suzina N."/>
            <person name="Gilichinsky D."/>
        </authorList>
    </citation>
    <scope>NUCLEOTIDE SEQUENCE [LARGE SCALE GENOMIC DNA]</scope>
    <source>
        <strain evidence="2 3">C7</strain>
    </source>
</reference>
<evidence type="ECO:0000313" key="3">
    <source>
        <dbReference type="Proteomes" id="UP001629953"/>
    </source>
</evidence>